<keyword evidence="1" id="KW-1133">Transmembrane helix</keyword>
<keyword evidence="1" id="KW-0812">Transmembrane</keyword>
<keyword evidence="1" id="KW-0472">Membrane</keyword>
<organism evidence="4 5">
    <name type="scientific">Prolixibacter denitrificans</name>
    <dbReference type="NCBI Taxonomy" id="1541063"/>
    <lineage>
        <taxon>Bacteria</taxon>
        <taxon>Pseudomonadati</taxon>
        <taxon>Bacteroidota</taxon>
        <taxon>Bacteroidia</taxon>
        <taxon>Marinilabiliales</taxon>
        <taxon>Prolixibacteraceae</taxon>
        <taxon>Prolixibacter</taxon>
    </lineage>
</organism>
<accession>A0A2P8CKE1</accession>
<gene>
    <name evidence="4" type="ORF">CLV93_101361</name>
    <name evidence="3" type="ORF">JCM18694_02710</name>
</gene>
<evidence type="ECO:0000313" key="6">
    <source>
        <dbReference type="Proteomes" id="UP000396862"/>
    </source>
</evidence>
<evidence type="ECO:0000256" key="1">
    <source>
        <dbReference type="SAM" id="Phobius"/>
    </source>
</evidence>
<feature type="domain" description="Outer membrane protein beta-barrel" evidence="2">
    <location>
        <begin position="259"/>
        <end position="462"/>
    </location>
</feature>
<dbReference type="OrthoDB" id="1113942at2"/>
<dbReference type="InterPro" id="IPR011250">
    <property type="entry name" value="OMP/PagP_B-barrel"/>
</dbReference>
<feature type="transmembrane region" description="Helical" evidence="1">
    <location>
        <begin position="45"/>
        <end position="66"/>
    </location>
</feature>
<reference evidence="4 5" key="1">
    <citation type="submission" date="2018-03" db="EMBL/GenBank/DDBJ databases">
        <title>Genomic Encyclopedia of Archaeal and Bacterial Type Strains, Phase II (KMG-II): from individual species to whole genera.</title>
        <authorList>
            <person name="Goeker M."/>
        </authorList>
    </citation>
    <scope>NUCLEOTIDE SEQUENCE [LARGE SCALE GENOMIC DNA]</scope>
    <source>
        <strain evidence="4 5">DSM 27267</strain>
    </source>
</reference>
<sequence length="489" mass="53127">MLAEKHDIDQLFRDRLEGFEETPPMYVWKNIEDSLDKRKKAYRLALIKGLSIAAAVVLAFIAGWMVTQPHQEQTTNEVAVVPQKTVTPQPADVAGEKTTPGATQTVVPVKMATLSASVMPVKMIGGPGNGSNHTVQINEAAVLAMAERKQDETMSEINARIPSVPSGSNSALSGRNESWIQFLSKHLGLDNDNDSQLAALKQKLNDQSIIADNIQKYQDEKENKPINRWRLAAEASPLFSGQSSSGGHGDLYAAANAFSSVSQSSTSTEPTFSGGVMFGYKLNKRLSVRSGIVYSKIRHNTSRVPVFGDNNPEFANVRTDYGVNSNSTAYAANTEVGMVNFRKPPSSIKDGAYLADLSNGVGTTAYASNADLKQNLEYIEVPVLIAYHLIDRKVNVDLTGGMSTNILVGNNASLYEGGVKTQSGETSQLRDLVYAGTVGLGLGYELSKRVTVTLEPRIKYYLNSISTSSEINYRPYQLGIYTGLTYAFN</sequence>
<evidence type="ECO:0000259" key="2">
    <source>
        <dbReference type="Pfam" id="PF13568"/>
    </source>
</evidence>
<dbReference type="SUPFAM" id="SSF56925">
    <property type="entry name" value="OMPA-like"/>
    <property type="match status" value="1"/>
</dbReference>
<reference evidence="3 6" key="2">
    <citation type="submission" date="2019-10" db="EMBL/GenBank/DDBJ databases">
        <title>Prolixibacter strains distinguished by the presence of nitrate reductase genes were adept at nitrate-dependent anaerobic corrosion of metallic iron and carbon steel.</title>
        <authorList>
            <person name="Iino T."/>
            <person name="Shono N."/>
            <person name="Ito K."/>
            <person name="Nakamura R."/>
            <person name="Sueoka K."/>
            <person name="Harayama S."/>
            <person name="Ohkuma M."/>
        </authorList>
    </citation>
    <scope>NUCLEOTIDE SEQUENCE [LARGE SCALE GENOMIC DNA]</scope>
    <source>
        <strain evidence="3 6">MIC1-1</strain>
    </source>
</reference>
<evidence type="ECO:0000313" key="4">
    <source>
        <dbReference type="EMBL" id="PSK85405.1"/>
    </source>
</evidence>
<protein>
    <submittedName>
        <fullName evidence="4">Outer membrane protein with beta-barrel domain</fullName>
    </submittedName>
</protein>
<dbReference type="Proteomes" id="UP000396862">
    <property type="component" value="Unassembled WGS sequence"/>
</dbReference>
<name>A0A2P8CKE1_9BACT</name>
<dbReference type="InterPro" id="IPR025665">
    <property type="entry name" value="Beta-barrel_OMP_2"/>
</dbReference>
<comment type="caution">
    <text evidence="4">The sequence shown here is derived from an EMBL/GenBank/DDBJ whole genome shotgun (WGS) entry which is preliminary data.</text>
</comment>
<evidence type="ECO:0000313" key="5">
    <source>
        <dbReference type="Proteomes" id="UP000240621"/>
    </source>
</evidence>
<dbReference type="Proteomes" id="UP000240621">
    <property type="component" value="Unassembled WGS sequence"/>
</dbReference>
<dbReference type="EMBL" id="BLAU01000001">
    <property type="protein sequence ID" value="GET20025.1"/>
    <property type="molecule type" value="Genomic_DNA"/>
</dbReference>
<evidence type="ECO:0000313" key="3">
    <source>
        <dbReference type="EMBL" id="GET20025.1"/>
    </source>
</evidence>
<dbReference type="Pfam" id="PF13568">
    <property type="entry name" value="OMP_b-brl_2"/>
    <property type="match status" value="1"/>
</dbReference>
<keyword evidence="6" id="KW-1185">Reference proteome</keyword>
<dbReference type="RefSeq" id="WP_106540454.1">
    <property type="nucleotide sequence ID" value="NZ_BLAU01000001.1"/>
</dbReference>
<dbReference type="AlphaFoldDB" id="A0A2P8CKE1"/>
<dbReference type="EMBL" id="PYGC01000001">
    <property type="protein sequence ID" value="PSK85405.1"/>
    <property type="molecule type" value="Genomic_DNA"/>
</dbReference>
<proteinExistence type="predicted"/>